<organism evidence="2 3">
    <name type="scientific">Chitinophaga japonensis</name>
    <name type="common">Flexibacter japonensis</name>
    <dbReference type="NCBI Taxonomy" id="104662"/>
    <lineage>
        <taxon>Bacteria</taxon>
        <taxon>Pseudomonadati</taxon>
        <taxon>Bacteroidota</taxon>
        <taxon>Chitinophagia</taxon>
        <taxon>Chitinophagales</taxon>
        <taxon>Chitinophagaceae</taxon>
        <taxon>Chitinophaga</taxon>
    </lineage>
</organism>
<keyword evidence="1" id="KW-0732">Signal</keyword>
<evidence type="ECO:0000256" key="1">
    <source>
        <dbReference type="SAM" id="SignalP"/>
    </source>
</evidence>
<evidence type="ECO:0000313" key="3">
    <source>
        <dbReference type="Proteomes" id="UP000316778"/>
    </source>
</evidence>
<accession>A0A562T181</accession>
<gene>
    <name evidence="2" type="ORF">LX66_3943</name>
</gene>
<reference evidence="2 3" key="1">
    <citation type="journal article" date="2013" name="Stand. Genomic Sci.">
        <title>Genomic Encyclopedia of Type Strains, Phase I: The one thousand microbial genomes (KMG-I) project.</title>
        <authorList>
            <person name="Kyrpides N.C."/>
            <person name="Woyke T."/>
            <person name="Eisen J.A."/>
            <person name="Garrity G."/>
            <person name="Lilburn T.G."/>
            <person name="Beck B.J."/>
            <person name="Whitman W.B."/>
            <person name="Hugenholtz P."/>
            <person name="Klenk H.P."/>
        </authorList>
    </citation>
    <scope>NUCLEOTIDE SEQUENCE [LARGE SCALE GENOMIC DNA]</scope>
    <source>
        <strain evidence="2 3">DSM 13484</strain>
    </source>
</reference>
<proteinExistence type="predicted"/>
<dbReference type="EMBL" id="VLLG01000004">
    <property type="protein sequence ID" value="TWI86680.1"/>
    <property type="molecule type" value="Genomic_DNA"/>
</dbReference>
<feature type="chain" id="PRO_5022186443" evidence="1">
    <location>
        <begin position="23"/>
        <end position="79"/>
    </location>
</feature>
<protein>
    <submittedName>
        <fullName evidence="2">Uncharacterized protein</fullName>
    </submittedName>
</protein>
<dbReference type="AlphaFoldDB" id="A0A562T181"/>
<dbReference type="Proteomes" id="UP000316778">
    <property type="component" value="Unassembled WGS sequence"/>
</dbReference>
<feature type="signal peptide" evidence="1">
    <location>
        <begin position="1"/>
        <end position="22"/>
    </location>
</feature>
<evidence type="ECO:0000313" key="2">
    <source>
        <dbReference type="EMBL" id="TWI86680.1"/>
    </source>
</evidence>
<name>A0A562T181_CHIJA</name>
<keyword evidence="3" id="KW-1185">Reference proteome</keyword>
<comment type="caution">
    <text evidence="2">The sequence shown here is derived from an EMBL/GenBank/DDBJ whole genome shotgun (WGS) entry which is preliminary data.</text>
</comment>
<sequence>MKKAKIMLTAVGLLAVVGGALAFKAHRASGTYFCSTTTSNACPIIATTNTVGGPLTTTLYCTQVPSQPCTTTVFVRTTE</sequence>